<dbReference type="Proteomes" id="UP001362999">
    <property type="component" value="Unassembled WGS sequence"/>
</dbReference>
<proteinExistence type="predicted"/>
<evidence type="ECO:0000313" key="1">
    <source>
        <dbReference type="EMBL" id="KAK7040988.1"/>
    </source>
</evidence>
<protein>
    <submittedName>
        <fullName evidence="1">Uncharacterized protein</fullName>
    </submittedName>
</protein>
<comment type="caution">
    <text evidence="1">The sequence shown here is derived from an EMBL/GenBank/DDBJ whole genome shotgun (WGS) entry which is preliminary data.</text>
</comment>
<reference evidence="1 2" key="1">
    <citation type="journal article" date="2024" name="J Genomics">
        <title>Draft genome sequencing and assembly of Favolaschia claudopus CIRM-BRFM 2984 isolated from oak limbs.</title>
        <authorList>
            <person name="Navarro D."/>
            <person name="Drula E."/>
            <person name="Chaduli D."/>
            <person name="Cazenave R."/>
            <person name="Ahrendt S."/>
            <person name="Wang J."/>
            <person name="Lipzen A."/>
            <person name="Daum C."/>
            <person name="Barry K."/>
            <person name="Grigoriev I.V."/>
            <person name="Favel A."/>
            <person name="Rosso M.N."/>
            <person name="Martin F."/>
        </authorList>
    </citation>
    <scope>NUCLEOTIDE SEQUENCE [LARGE SCALE GENOMIC DNA]</scope>
    <source>
        <strain evidence="1 2">CIRM-BRFM 2984</strain>
    </source>
</reference>
<dbReference type="EMBL" id="JAWWNJ010000014">
    <property type="protein sequence ID" value="KAK7040988.1"/>
    <property type="molecule type" value="Genomic_DNA"/>
</dbReference>
<gene>
    <name evidence="1" type="ORF">R3P38DRAFT_2892681</name>
</gene>
<organism evidence="1 2">
    <name type="scientific">Favolaschia claudopus</name>
    <dbReference type="NCBI Taxonomy" id="2862362"/>
    <lineage>
        <taxon>Eukaryota</taxon>
        <taxon>Fungi</taxon>
        <taxon>Dikarya</taxon>
        <taxon>Basidiomycota</taxon>
        <taxon>Agaricomycotina</taxon>
        <taxon>Agaricomycetes</taxon>
        <taxon>Agaricomycetidae</taxon>
        <taxon>Agaricales</taxon>
        <taxon>Marasmiineae</taxon>
        <taxon>Mycenaceae</taxon>
        <taxon>Favolaschia</taxon>
    </lineage>
</organism>
<keyword evidence="2" id="KW-1185">Reference proteome</keyword>
<name>A0AAW0CSF2_9AGAR</name>
<dbReference type="AlphaFoldDB" id="A0AAW0CSF2"/>
<accession>A0AAW0CSF2</accession>
<evidence type="ECO:0000313" key="2">
    <source>
        <dbReference type="Proteomes" id="UP001362999"/>
    </source>
</evidence>
<sequence>MLDHYCSSAALYPAESRYNPDWVPSWQNGRQQRGAEDSIPTRGFCGNVNNAWRCVDDLPVVLKRARHDELAILQHLHGLPRSPDNRTIPLLDFFPVEHDLHSFIIVMPMCGRIDEPPVFTQLDACVGNFVEDRSRLVPGGQQFKLSRLQPDGRKQIKSLKRSAIQPAYYIIDFELSLIEAHAAQCCGKVGQDKSVPEDSDQNYDPFLRDIYQFGSAIRTYFLEARLEPVLHLVDQMTRTIPTERPTAADVAQQLQLLCEEFPVGPRICLRNASYFAKRRIQFMNRAQLYLARIRNNRETREIGTIPVSPRV</sequence>